<proteinExistence type="predicted"/>
<dbReference type="Proteomes" id="UP000537775">
    <property type="component" value="Unassembled WGS sequence"/>
</dbReference>
<dbReference type="RefSeq" id="WP_184751805.1">
    <property type="nucleotide sequence ID" value="NZ_BAAAJR010000001.1"/>
</dbReference>
<dbReference type="GO" id="GO:0005737">
    <property type="term" value="C:cytoplasm"/>
    <property type="evidence" value="ECO:0007669"/>
    <property type="project" value="TreeGrafter"/>
</dbReference>
<dbReference type="InterPro" id="IPR000182">
    <property type="entry name" value="GNAT_dom"/>
</dbReference>
<evidence type="ECO:0000313" key="2">
    <source>
        <dbReference type="EMBL" id="MBB6392759.1"/>
    </source>
</evidence>
<dbReference type="PROSITE" id="PS51186">
    <property type="entry name" value="GNAT"/>
    <property type="match status" value="1"/>
</dbReference>
<accession>A0A7X0FSJ7</accession>
<dbReference type="PANTHER" id="PTHR43441:SF11">
    <property type="entry name" value="RIBOSOMAL-PROTEIN-SERINE ACETYLTRANSFERASE"/>
    <property type="match status" value="1"/>
</dbReference>
<gene>
    <name evidence="2" type="ORF">HD594_003072</name>
</gene>
<sequence>MEMDRIWPLFGLRLRTPRLEMRPVRDEDFPGLVDAAVAGIHAPDRMPFLTPWSEAEPDALARSMVQFQWGLRVGLTAEKWTVSFAVLRDGVPIGVRDVQGVQFAERRTVESGSWLTQEHQGQGLGTEMRAGMLMFAFDHLGAEWAESSAAEWNDRSLGVSRKLGYELNGRTRMRPRPGESGEEVRVRLSAAQFRRPAWDLVAEGVEPAKAQLLPEA</sequence>
<reference evidence="2 3" key="1">
    <citation type="submission" date="2020-08" db="EMBL/GenBank/DDBJ databases">
        <title>Sequencing the genomes of 1000 actinobacteria strains.</title>
        <authorList>
            <person name="Klenk H.-P."/>
        </authorList>
    </citation>
    <scope>NUCLEOTIDE SEQUENCE [LARGE SCALE GENOMIC DNA]</scope>
    <source>
        <strain evidence="2 3">DSM 12511</strain>
    </source>
</reference>
<dbReference type="AlphaFoldDB" id="A0A7X0FSJ7"/>
<organism evidence="2 3">
    <name type="scientific">Microbacterium thalassium</name>
    <dbReference type="NCBI Taxonomy" id="362649"/>
    <lineage>
        <taxon>Bacteria</taxon>
        <taxon>Bacillati</taxon>
        <taxon>Actinomycetota</taxon>
        <taxon>Actinomycetes</taxon>
        <taxon>Micrococcales</taxon>
        <taxon>Microbacteriaceae</taxon>
        <taxon>Microbacterium</taxon>
    </lineage>
</organism>
<dbReference type="GO" id="GO:1990189">
    <property type="term" value="F:protein N-terminal-serine acetyltransferase activity"/>
    <property type="evidence" value="ECO:0007669"/>
    <property type="project" value="TreeGrafter"/>
</dbReference>
<dbReference type="Pfam" id="PF13302">
    <property type="entry name" value="Acetyltransf_3"/>
    <property type="match status" value="1"/>
</dbReference>
<keyword evidence="2" id="KW-0808">Transferase</keyword>
<evidence type="ECO:0000313" key="3">
    <source>
        <dbReference type="Proteomes" id="UP000537775"/>
    </source>
</evidence>
<dbReference type="Gene3D" id="3.40.630.30">
    <property type="match status" value="1"/>
</dbReference>
<dbReference type="EMBL" id="JACHML010000001">
    <property type="protein sequence ID" value="MBB6392759.1"/>
    <property type="molecule type" value="Genomic_DNA"/>
</dbReference>
<protein>
    <submittedName>
        <fullName evidence="2">RimJ/RimL family protein N-acetyltransferase</fullName>
    </submittedName>
</protein>
<keyword evidence="3" id="KW-1185">Reference proteome</keyword>
<comment type="caution">
    <text evidence="2">The sequence shown here is derived from an EMBL/GenBank/DDBJ whole genome shotgun (WGS) entry which is preliminary data.</text>
</comment>
<dbReference type="PANTHER" id="PTHR43441">
    <property type="entry name" value="RIBOSOMAL-PROTEIN-SERINE ACETYLTRANSFERASE"/>
    <property type="match status" value="1"/>
</dbReference>
<name>A0A7X0FSJ7_9MICO</name>
<dbReference type="InterPro" id="IPR016181">
    <property type="entry name" value="Acyl_CoA_acyltransferase"/>
</dbReference>
<evidence type="ECO:0000259" key="1">
    <source>
        <dbReference type="PROSITE" id="PS51186"/>
    </source>
</evidence>
<dbReference type="InterPro" id="IPR051908">
    <property type="entry name" value="Ribosomal_N-acetyltransferase"/>
</dbReference>
<feature type="domain" description="N-acetyltransferase" evidence="1">
    <location>
        <begin position="19"/>
        <end position="191"/>
    </location>
</feature>
<dbReference type="SUPFAM" id="SSF55729">
    <property type="entry name" value="Acyl-CoA N-acyltransferases (Nat)"/>
    <property type="match status" value="1"/>
</dbReference>
<dbReference type="GO" id="GO:0008999">
    <property type="term" value="F:protein-N-terminal-alanine acetyltransferase activity"/>
    <property type="evidence" value="ECO:0007669"/>
    <property type="project" value="TreeGrafter"/>
</dbReference>